<dbReference type="Pfam" id="PF07931">
    <property type="entry name" value="CPT"/>
    <property type="match status" value="1"/>
</dbReference>
<protein>
    <submittedName>
        <fullName evidence="1">Chloramphenicol phosphotransferase CPT family protein</fullName>
    </submittedName>
</protein>
<proteinExistence type="predicted"/>
<dbReference type="RefSeq" id="WP_377013132.1">
    <property type="nucleotide sequence ID" value="NZ_JBHSLV010000072.1"/>
</dbReference>
<dbReference type="InterPro" id="IPR027417">
    <property type="entry name" value="P-loop_NTPase"/>
</dbReference>
<dbReference type="EMBL" id="JBHSLV010000072">
    <property type="protein sequence ID" value="MFC5396565.1"/>
    <property type="molecule type" value="Genomic_DNA"/>
</dbReference>
<dbReference type="PIRSF" id="PIRSF007531">
    <property type="entry name" value="CPT"/>
    <property type="match status" value="1"/>
</dbReference>
<comment type="caution">
    <text evidence="1">The sequence shown here is derived from an EMBL/GenBank/DDBJ whole genome shotgun (WGS) entry which is preliminary data.</text>
</comment>
<accession>A0ABW0HHG9</accession>
<gene>
    <name evidence="1" type="ORF">ACFPPC_28370</name>
</gene>
<dbReference type="Gene3D" id="3.40.50.300">
    <property type="entry name" value="P-loop containing nucleotide triphosphate hydrolases"/>
    <property type="match status" value="1"/>
</dbReference>
<dbReference type="Proteomes" id="UP001596104">
    <property type="component" value="Unassembled WGS sequence"/>
</dbReference>
<evidence type="ECO:0000313" key="2">
    <source>
        <dbReference type="Proteomes" id="UP001596104"/>
    </source>
</evidence>
<keyword evidence="2" id="KW-1185">Reference proteome</keyword>
<organism evidence="1 2">
    <name type="scientific">Bosea vestrisii</name>
    <dbReference type="NCBI Taxonomy" id="151416"/>
    <lineage>
        <taxon>Bacteria</taxon>
        <taxon>Pseudomonadati</taxon>
        <taxon>Pseudomonadota</taxon>
        <taxon>Alphaproteobacteria</taxon>
        <taxon>Hyphomicrobiales</taxon>
        <taxon>Boseaceae</taxon>
        <taxon>Bosea</taxon>
    </lineage>
</organism>
<sequence>MPDISRPPGRIILLNGASSSGKSSLARAVQARIEEPFWHISIDHLRDSGVLPTARIRSGEFPWSAMRDAFFEGFEQSLLAYVRCGNNLVVEHIMESRDWLLRLVRLLAGQDVFFVGLHCDLAELERREIARGDRRIGDARRDFHQIHSYCRYDAELDSAIAPEANADRLIAAWHARTKPSAFQGLLAEAEPAA</sequence>
<dbReference type="InterPro" id="IPR012853">
    <property type="entry name" value="CPT"/>
</dbReference>
<evidence type="ECO:0000313" key="1">
    <source>
        <dbReference type="EMBL" id="MFC5396565.1"/>
    </source>
</evidence>
<name>A0ABW0HHG9_9HYPH</name>
<dbReference type="SUPFAM" id="SSF52540">
    <property type="entry name" value="P-loop containing nucleoside triphosphate hydrolases"/>
    <property type="match status" value="1"/>
</dbReference>
<reference evidence="2" key="1">
    <citation type="journal article" date="2019" name="Int. J. Syst. Evol. Microbiol.">
        <title>The Global Catalogue of Microorganisms (GCM) 10K type strain sequencing project: providing services to taxonomists for standard genome sequencing and annotation.</title>
        <authorList>
            <consortium name="The Broad Institute Genomics Platform"/>
            <consortium name="The Broad Institute Genome Sequencing Center for Infectious Disease"/>
            <person name="Wu L."/>
            <person name="Ma J."/>
        </authorList>
    </citation>
    <scope>NUCLEOTIDE SEQUENCE [LARGE SCALE GENOMIC DNA]</scope>
    <source>
        <strain evidence="2">CGMCC 1.16326</strain>
    </source>
</reference>